<dbReference type="InterPro" id="IPR001478">
    <property type="entry name" value="PDZ"/>
</dbReference>
<protein>
    <submittedName>
        <fullName evidence="2">SpoIVB peptidase. Serine peptidase. MEROPS family S55</fullName>
    </submittedName>
</protein>
<evidence type="ECO:0000259" key="1">
    <source>
        <dbReference type="PROSITE" id="PS51494"/>
    </source>
</evidence>
<dbReference type="Pfam" id="PF13180">
    <property type="entry name" value="PDZ_2"/>
    <property type="match status" value="1"/>
</dbReference>
<dbReference type="RefSeq" id="WP_092726050.1">
    <property type="nucleotide sequence ID" value="NZ_FNGW01000005.1"/>
</dbReference>
<accession>A0A1G9Q8D8</accession>
<dbReference type="Gene3D" id="2.30.42.10">
    <property type="match status" value="1"/>
</dbReference>
<name>A0A1G9Q8D8_9FIRM</name>
<dbReference type="PROSITE" id="PS51494">
    <property type="entry name" value="SPOIVB"/>
    <property type="match status" value="1"/>
</dbReference>
<sequence length="346" mass="39044">MKKFLNEKKIAILVSILALFILCFKTFKDENINQSVPVMKNNKEEVKYVYPFGKIIGVKANTDGMLVIGYEEDDVEYIGGIKKGDNIIEINDQKVSSSNDVSSILRNVKSDKVKIKFERDNKYKTDYIKIKHENGTVKLGLWVREKISGIGTITYCDPNNLKFKAVGHAITDEDTNECLKISQGDIYELSNIQINKGSKNNVGKIKGDIITSIPIGKFRNNSNYGISGNMTGKINTDVQLIEVGKREDIKLGNAHILFEDKDRNITSYDVKIKSFVNDKKNDRNMIIEIIDKDLINYTGGIVQGMSGAPIIQNNKIIGALTHVFKDNPKKGYGIFIEEMIELDKRY</sequence>
<gene>
    <name evidence="2" type="ORF">SAMN04515677_10580</name>
</gene>
<dbReference type="InterPro" id="IPR009003">
    <property type="entry name" value="Peptidase_S1_PA"/>
</dbReference>
<reference evidence="2 3" key="1">
    <citation type="submission" date="2016-10" db="EMBL/GenBank/DDBJ databases">
        <authorList>
            <person name="de Groot N.N."/>
        </authorList>
    </citation>
    <scope>NUCLEOTIDE SEQUENCE [LARGE SCALE GENOMIC DNA]</scope>
    <source>
        <strain evidence="2 3">DSM 797</strain>
    </source>
</reference>
<dbReference type="SUPFAM" id="SSF50156">
    <property type="entry name" value="PDZ domain-like"/>
    <property type="match status" value="1"/>
</dbReference>
<organism evidence="2 3">
    <name type="scientific">Romboutsia lituseburensis DSM 797</name>
    <dbReference type="NCBI Taxonomy" id="1121325"/>
    <lineage>
        <taxon>Bacteria</taxon>
        <taxon>Bacillati</taxon>
        <taxon>Bacillota</taxon>
        <taxon>Clostridia</taxon>
        <taxon>Peptostreptococcales</taxon>
        <taxon>Peptostreptococcaceae</taxon>
        <taxon>Romboutsia</taxon>
    </lineage>
</organism>
<evidence type="ECO:0000313" key="3">
    <source>
        <dbReference type="Proteomes" id="UP000199068"/>
    </source>
</evidence>
<feature type="domain" description="Peptidase S55" evidence="1">
    <location>
        <begin position="121"/>
        <end position="346"/>
    </location>
</feature>
<dbReference type="Pfam" id="PF05580">
    <property type="entry name" value="Peptidase_S55"/>
    <property type="match status" value="1"/>
</dbReference>
<evidence type="ECO:0000313" key="2">
    <source>
        <dbReference type="EMBL" id="SDM07193.1"/>
    </source>
</evidence>
<dbReference type="InterPro" id="IPR008763">
    <property type="entry name" value="Peptidase_S55"/>
</dbReference>
<dbReference type="AlphaFoldDB" id="A0A1G9Q8D8"/>
<keyword evidence="3" id="KW-1185">Reference proteome</keyword>
<dbReference type="SUPFAM" id="SSF50494">
    <property type="entry name" value="Trypsin-like serine proteases"/>
    <property type="match status" value="1"/>
</dbReference>
<proteinExistence type="predicted"/>
<dbReference type="Proteomes" id="UP000199068">
    <property type="component" value="Unassembled WGS sequence"/>
</dbReference>
<dbReference type="STRING" id="1121325.SAMN04515677_10580"/>
<dbReference type="EMBL" id="FNGW01000005">
    <property type="protein sequence ID" value="SDM07193.1"/>
    <property type="molecule type" value="Genomic_DNA"/>
</dbReference>
<dbReference type="InterPro" id="IPR036034">
    <property type="entry name" value="PDZ_sf"/>
</dbReference>